<feature type="compositionally biased region" description="Basic and acidic residues" evidence="6">
    <location>
        <begin position="177"/>
        <end position="196"/>
    </location>
</feature>
<dbReference type="InterPro" id="IPR006128">
    <property type="entry name" value="Lipoprotein_PsaA-like"/>
</dbReference>
<evidence type="ECO:0000256" key="5">
    <source>
        <dbReference type="RuleBase" id="RU003512"/>
    </source>
</evidence>
<sequence length="370" mass="39030">MNEGKRIDGHRVTASFVIRCLIIAFAGVMLMAGAIPGTFAGQQTGPVPATAAAPGGASAPAGEVARSPSGSQGLIVASTSITADLARQVAGDRWEVVSLMPLGADPHAFEPTPQDARLLARARLVVLVGAGLEPPAVTRLVRSAAVQAQVIELAPQLAVRSEGVSAHEGSSSQDESPSEHEPGTHAHEASHGDLDPHVWTSVPNAMRMVQQITSALERLDPAGKASIAARAERYLAQLRELDAWVRRQVDRVPRERRVLVTNHETLNYFAREYGFTVVGAVIPSVSTLAEPTAAETAKLLDAIRRANVPAIFVEATVSPVLARRLAQETGVRVVALYSDSLGPAGSGADSYVGYMRTNVTRIVEAMSDGR</sequence>
<dbReference type="Gene3D" id="3.40.50.1980">
    <property type="entry name" value="Nitrogenase molybdenum iron protein domain"/>
    <property type="match status" value="2"/>
</dbReference>
<keyword evidence="7" id="KW-0812">Transmembrane</keyword>
<gene>
    <name evidence="8" type="ORF">U7230_00330</name>
</gene>
<keyword evidence="4" id="KW-0732">Signal</keyword>
<dbReference type="PRINTS" id="PR00691">
    <property type="entry name" value="ADHESINB"/>
</dbReference>
<evidence type="ECO:0000313" key="9">
    <source>
        <dbReference type="Proteomes" id="UP001332192"/>
    </source>
</evidence>
<evidence type="ECO:0000313" key="8">
    <source>
        <dbReference type="EMBL" id="WRP17500.1"/>
    </source>
</evidence>
<feature type="transmembrane region" description="Helical" evidence="7">
    <location>
        <begin position="12"/>
        <end position="35"/>
    </location>
</feature>
<name>A0ABZ1BXG8_9FIRM</name>
<dbReference type="SUPFAM" id="SSF53807">
    <property type="entry name" value="Helical backbone' metal receptor"/>
    <property type="match status" value="1"/>
</dbReference>
<reference evidence="8 9" key="1">
    <citation type="journal article" date="2024" name="Front. Microbiol.">
        <title>Novel thermophilic genera Geochorda gen. nov. and Carboxydochorda gen. nov. from the deep terrestrial subsurface reveal the ecophysiological diversity in the class Limnochordia.</title>
        <authorList>
            <person name="Karnachuk O.V."/>
            <person name="Lukina A.P."/>
            <person name="Avakyan M.R."/>
            <person name="Kadnikov V.V."/>
            <person name="Begmatov S."/>
            <person name="Beletsky A.V."/>
            <person name="Vlasova K.G."/>
            <person name="Novikov A.A."/>
            <person name="Shcherbakova V.A."/>
            <person name="Mardanov A.V."/>
            <person name="Ravin N.V."/>
        </authorList>
    </citation>
    <scope>NUCLEOTIDE SEQUENCE [LARGE SCALE GENOMIC DNA]</scope>
    <source>
        <strain evidence="8 9">L945</strain>
    </source>
</reference>
<comment type="subcellular location">
    <subcellularLocation>
        <location evidence="1">Cell envelope</location>
    </subcellularLocation>
</comment>
<keyword evidence="2 5" id="KW-0813">Transport</keyword>
<proteinExistence type="inferred from homology"/>
<keyword evidence="7" id="KW-0472">Membrane</keyword>
<accession>A0ABZ1BXG8</accession>
<keyword evidence="9" id="KW-1185">Reference proteome</keyword>
<dbReference type="PANTHER" id="PTHR42953">
    <property type="entry name" value="HIGH-AFFINITY ZINC UPTAKE SYSTEM PROTEIN ZNUA-RELATED"/>
    <property type="match status" value="1"/>
</dbReference>
<protein>
    <submittedName>
        <fullName evidence="8">Metal ABC transporter substrate-binding protein</fullName>
    </submittedName>
</protein>
<evidence type="ECO:0000256" key="6">
    <source>
        <dbReference type="SAM" id="MobiDB-lite"/>
    </source>
</evidence>
<evidence type="ECO:0000256" key="2">
    <source>
        <dbReference type="ARBA" id="ARBA00022448"/>
    </source>
</evidence>
<dbReference type="InterPro" id="IPR050492">
    <property type="entry name" value="Bact_metal-bind_prot9"/>
</dbReference>
<dbReference type="PANTHER" id="PTHR42953:SF1">
    <property type="entry name" value="METAL-BINDING PROTEIN HI_0362-RELATED"/>
    <property type="match status" value="1"/>
</dbReference>
<organism evidence="8 9">
    <name type="scientific">Carboxydichorda subterranea</name>
    <dbReference type="NCBI Taxonomy" id="3109565"/>
    <lineage>
        <taxon>Bacteria</taxon>
        <taxon>Bacillati</taxon>
        <taxon>Bacillota</taxon>
        <taxon>Limnochordia</taxon>
        <taxon>Limnochordales</taxon>
        <taxon>Geochordaceae</taxon>
        <taxon>Carboxydichorda</taxon>
    </lineage>
</organism>
<dbReference type="PRINTS" id="PR00690">
    <property type="entry name" value="ADHESNFAMILY"/>
</dbReference>
<comment type="similarity">
    <text evidence="5">Belongs to the bacterial solute-binding protein 9 family.</text>
</comment>
<evidence type="ECO:0000256" key="1">
    <source>
        <dbReference type="ARBA" id="ARBA00004196"/>
    </source>
</evidence>
<keyword evidence="7" id="KW-1133">Transmembrane helix</keyword>
<dbReference type="InterPro" id="IPR006127">
    <property type="entry name" value="ZnuA-like"/>
</dbReference>
<dbReference type="EMBL" id="CP141615">
    <property type="protein sequence ID" value="WRP17500.1"/>
    <property type="molecule type" value="Genomic_DNA"/>
</dbReference>
<dbReference type="InterPro" id="IPR006129">
    <property type="entry name" value="AdhesinB"/>
</dbReference>
<dbReference type="RefSeq" id="WP_324716770.1">
    <property type="nucleotide sequence ID" value="NZ_CP141615.1"/>
</dbReference>
<evidence type="ECO:0000256" key="4">
    <source>
        <dbReference type="ARBA" id="ARBA00022729"/>
    </source>
</evidence>
<evidence type="ECO:0000256" key="7">
    <source>
        <dbReference type="SAM" id="Phobius"/>
    </source>
</evidence>
<dbReference type="Pfam" id="PF01297">
    <property type="entry name" value="ZnuA"/>
    <property type="match status" value="1"/>
</dbReference>
<dbReference type="Proteomes" id="UP001332192">
    <property type="component" value="Chromosome"/>
</dbReference>
<keyword evidence="3" id="KW-0479">Metal-binding</keyword>
<evidence type="ECO:0000256" key="3">
    <source>
        <dbReference type="ARBA" id="ARBA00022723"/>
    </source>
</evidence>
<feature type="region of interest" description="Disordered" evidence="6">
    <location>
        <begin position="161"/>
        <end position="199"/>
    </location>
</feature>